<dbReference type="Proteomes" id="UP001175228">
    <property type="component" value="Unassembled WGS sequence"/>
</dbReference>
<keyword evidence="1" id="KW-0812">Transmembrane</keyword>
<keyword evidence="1" id="KW-1133">Transmembrane helix</keyword>
<evidence type="ECO:0000313" key="3">
    <source>
        <dbReference type="Proteomes" id="UP001175228"/>
    </source>
</evidence>
<dbReference type="EMBL" id="JAUEPU010000027">
    <property type="protein sequence ID" value="KAK0492849.1"/>
    <property type="molecule type" value="Genomic_DNA"/>
</dbReference>
<keyword evidence="3" id="KW-1185">Reference proteome</keyword>
<organism evidence="2 3">
    <name type="scientific">Armillaria luteobubalina</name>
    <dbReference type="NCBI Taxonomy" id="153913"/>
    <lineage>
        <taxon>Eukaryota</taxon>
        <taxon>Fungi</taxon>
        <taxon>Dikarya</taxon>
        <taxon>Basidiomycota</taxon>
        <taxon>Agaricomycotina</taxon>
        <taxon>Agaricomycetes</taxon>
        <taxon>Agaricomycetidae</taxon>
        <taxon>Agaricales</taxon>
        <taxon>Marasmiineae</taxon>
        <taxon>Physalacriaceae</taxon>
        <taxon>Armillaria</taxon>
    </lineage>
</organism>
<accession>A0AA39PZ63</accession>
<protein>
    <submittedName>
        <fullName evidence="2">Uncharacterized protein</fullName>
    </submittedName>
</protein>
<evidence type="ECO:0000313" key="2">
    <source>
        <dbReference type="EMBL" id="KAK0492849.1"/>
    </source>
</evidence>
<comment type="caution">
    <text evidence="2">The sequence shown here is derived from an EMBL/GenBank/DDBJ whole genome shotgun (WGS) entry which is preliminary data.</text>
</comment>
<feature type="transmembrane region" description="Helical" evidence="1">
    <location>
        <begin position="801"/>
        <end position="823"/>
    </location>
</feature>
<name>A0AA39PZ63_9AGAR</name>
<proteinExistence type="predicted"/>
<feature type="transmembrane region" description="Helical" evidence="1">
    <location>
        <begin position="861"/>
        <end position="880"/>
    </location>
</feature>
<sequence>MTASIGISWEAEDIPLMMEEERVKDVERERESVEVTEWLTKFHQIGIIDRDSILSVLQLPSLTLQDLLSNAGNCKDGKTLSVNDGRVSTYIKEHKIFITMPNGSFIPSPPSPNDNTHPYRNWLDTIWYDIVDADIVHLTGYLTHIGLISQDVHSQFQHTFNYINKRSSAVHSSKQFSEEFDGFLGLHQSNKVAAMQSYWLELVARLDYMDCYQPVMNGKARRDDAPNSSHLMGTFTINLDIAEQHIRAGIPVYLVRSMDQFSNQVILKAEKPVVFPLNTSLPSPPFPVAFKGDPSHPQKFHTMHCFMQIFNTYRNPFNFVTVSQSPVVHTQVAASSSSSTSATSCHLMRNQRGKGRMLGPLASAQASQKKKNNKFTNLVGTYAPPVIPAWADAIAKINKFSERSQECKECSRLAQSQSNKGGAIAPSQDKGYIFPDPALLVYASAARQSSFFYALIYRITSSSSNAKPLRPQLWCELLAMAFKSGNVQGTKAHDLMTQVLGSALEAPSSRTTILQAPAPVCDQPVDIEKGTYFVWELCELNFRQELLSLDMHLTHPDLSAKEEDVINFRLGHQEQIMGLFSDGSLVPSTSTSTNRLALAKGHLGPLGSEVSLKMEAALAAHYAQTFFDVFGWLPDVFPARVLLEAETRYVNILARNRVEKLSICCGWHRSLKYPDEHYTIRGYDHAGWMVVMLEMKAGNVGRWFEYGPRVWRRWLHNARNGRPLMSRHFFRHREHVESLGLENLGSSILSISSSRHTNPSSTMDGVEIEVLVEDLFVGYMIAQLCRPEMAHRRQTEDRFKWVMKTIIYMFVLPTSAGWMYYYIQSNSYYFNVKCTMKNELSIDVLQVNCREDSLQPVNHRYVLSSGYSMFLLYILTHVAYNTKALRNNLGNRQFNVIIIYIVIYYDLPSNLA</sequence>
<reference evidence="2" key="1">
    <citation type="submission" date="2023-06" db="EMBL/GenBank/DDBJ databases">
        <authorList>
            <consortium name="Lawrence Berkeley National Laboratory"/>
            <person name="Ahrendt S."/>
            <person name="Sahu N."/>
            <person name="Indic B."/>
            <person name="Wong-Bajracharya J."/>
            <person name="Merenyi Z."/>
            <person name="Ke H.-M."/>
            <person name="Monk M."/>
            <person name="Kocsube S."/>
            <person name="Drula E."/>
            <person name="Lipzen A."/>
            <person name="Balint B."/>
            <person name="Henrissat B."/>
            <person name="Andreopoulos B."/>
            <person name="Martin F.M."/>
            <person name="Harder C.B."/>
            <person name="Rigling D."/>
            <person name="Ford K.L."/>
            <person name="Foster G.D."/>
            <person name="Pangilinan J."/>
            <person name="Papanicolaou A."/>
            <person name="Barry K."/>
            <person name="LaButti K."/>
            <person name="Viragh M."/>
            <person name="Koriabine M."/>
            <person name="Yan M."/>
            <person name="Riley R."/>
            <person name="Champramary S."/>
            <person name="Plett K.L."/>
            <person name="Tsai I.J."/>
            <person name="Slot J."/>
            <person name="Sipos G."/>
            <person name="Plett J."/>
            <person name="Nagy L.G."/>
            <person name="Grigoriev I.V."/>
        </authorList>
    </citation>
    <scope>NUCLEOTIDE SEQUENCE</scope>
    <source>
        <strain evidence="2">HWK02</strain>
    </source>
</reference>
<evidence type="ECO:0000256" key="1">
    <source>
        <dbReference type="SAM" id="Phobius"/>
    </source>
</evidence>
<keyword evidence="1" id="KW-0472">Membrane</keyword>
<dbReference type="AlphaFoldDB" id="A0AA39PZ63"/>
<gene>
    <name evidence="2" type="ORF">EDD18DRAFT_1108461</name>
</gene>